<comment type="caution">
    <text evidence="7">The sequence shown here is derived from an EMBL/GenBank/DDBJ whole genome shotgun (WGS) entry which is preliminary data.</text>
</comment>
<evidence type="ECO:0000313" key="7">
    <source>
        <dbReference type="EMBL" id="KAB7741660.1"/>
    </source>
</evidence>
<dbReference type="Pfam" id="PF18564">
    <property type="entry name" value="Glyco_hydro_5_C"/>
    <property type="match status" value="1"/>
</dbReference>
<dbReference type="InterPro" id="IPR041036">
    <property type="entry name" value="GH5_C"/>
</dbReference>
<dbReference type="Proteomes" id="UP000468901">
    <property type="component" value="Unassembled WGS sequence"/>
</dbReference>
<accession>A0A6N6VP33</accession>
<proteinExistence type="inferred from homology"/>
<keyword evidence="8" id="KW-1185">Reference proteome</keyword>
<evidence type="ECO:0000256" key="2">
    <source>
        <dbReference type="ARBA" id="ARBA00022801"/>
    </source>
</evidence>
<dbReference type="InterPro" id="IPR013780">
    <property type="entry name" value="Glyco_hydro_b"/>
</dbReference>
<dbReference type="EMBL" id="WESC01000003">
    <property type="protein sequence ID" value="KAB7741660.1"/>
    <property type="molecule type" value="Genomic_DNA"/>
</dbReference>
<evidence type="ECO:0000256" key="1">
    <source>
        <dbReference type="ARBA" id="ARBA00005641"/>
    </source>
</evidence>
<dbReference type="InterPro" id="IPR052066">
    <property type="entry name" value="Glycosphingolipid_Hydrolases"/>
</dbReference>
<evidence type="ECO:0000313" key="8">
    <source>
        <dbReference type="Proteomes" id="UP000468901"/>
    </source>
</evidence>
<evidence type="ECO:0000256" key="4">
    <source>
        <dbReference type="RuleBase" id="RU361153"/>
    </source>
</evidence>
<dbReference type="RefSeq" id="WP_152214963.1">
    <property type="nucleotide sequence ID" value="NZ_WESC01000003.1"/>
</dbReference>
<dbReference type="GO" id="GO:0016042">
    <property type="term" value="P:lipid catabolic process"/>
    <property type="evidence" value="ECO:0007669"/>
    <property type="project" value="UniProtKB-ARBA"/>
</dbReference>
<dbReference type="Pfam" id="PF00150">
    <property type="entry name" value="Cellulase"/>
    <property type="match status" value="1"/>
</dbReference>
<keyword evidence="3 4" id="KW-0326">Glycosidase</keyword>
<evidence type="ECO:0000259" key="6">
    <source>
        <dbReference type="Pfam" id="PF18564"/>
    </source>
</evidence>
<sequence>MALPRLQIEGEWFEGEDGRTHILRGVNLGGDCKVPFTPNGYTNIPTDFSDHRTVSFIGRPFPLAEAAEHLGRLKAWGFNCVRLLTTWEAVEHAGPGNYDEAYLDYFATICRMADEHGLYVFIDFHQDVWSRMTGGDGAPGWTFETVGLDFTKFHAAGAAHVMQYKYDFARGGRQEDRYPTMTWSQNYRYPANALMWTFFFAGKAFCPDFMVEGRNVQDFLQDHYLGAMEAVAHRVKGLPNVLGFDSLNEPGSGYVEKHMSYRHVGPSELDRSGPQPGLAWSPIDGLAVARGLSRDIPNFRVDKAAGKIVRMDDERVNAAEVSIWLKGAECPFERAGAYRVKDGGVEVVDEFFFMKRSGHVVSMERDFMSPFFHRVADRVRGIDPDWLLFAEVDPWRLGHGFPKETPRGTVNASHWYDVGTLVTKEFRIPETPEQMQAREDSYTRNLAFIKSLGSSLNEGLGAPTLIGEFGIPFDLDHAAAYKAWAEGDRSSKPWEEHVVALDLMYNAMDALLISSTQWNYTASNRNDQAVGDGWNQEDLSIYSADQGGSANDINSGGRALEGFVRPYARTTAGRPLKMKFKRETGAFRYVYEATREGETEIFVPRLQYPKGFTVEVEGGSAVRDDANQRLLVRADMPGKVGVSITPIR</sequence>
<evidence type="ECO:0000256" key="3">
    <source>
        <dbReference type="ARBA" id="ARBA00023295"/>
    </source>
</evidence>
<dbReference type="GO" id="GO:0004553">
    <property type="term" value="F:hydrolase activity, hydrolyzing O-glycosyl compounds"/>
    <property type="evidence" value="ECO:0007669"/>
    <property type="project" value="InterPro"/>
</dbReference>
<feature type="domain" description="Glycoside hydrolase family 5 C-terminal" evidence="6">
    <location>
        <begin position="565"/>
        <end position="640"/>
    </location>
</feature>
<name>A0A6N6VP33_9HYPH</name>
<organism evidence="7 8">
    <name type="scientific">Parvibaculum sedimenti</name>
    <dbReference type="NCBI Taxonomy" id="2608632"/>
    <lineage>
        <taxon>Bacteria</taxon>
        <taxon>Pseudomonadati</taxon>
        <taxon>Pseudomonadota</taxon>
        <taxon>Alphaproteobacteria</taxon>
        <taxon>Hyphomicrobiales</taxon>
        <taxon>Parvibaculaceae</taxon>
        <taxon>Parvibaculum</taxon>
    </lineage>
</organism>
<dbReference type="SUPFAM" id="SSF51445">
    <property type="entry name" value="(Trans)glycosidases"/>
    <property type="match status" value="1"/>
</dbReference>
<dbReference type="InterPro" id="IPR001547">
    <property type="entry name" value="Glyco_hydro_5"/>
</dbReference>
<protein>
    <submittedName>
        <fullName evidence="7">Cellulase family glycosylhydrolase</fullName>
    </submittedName>
</protein>
<dbReference type="PANTHER" id="PTHR31308">
    <property type="match status" value="1"/>
</dbReference>
<dbReference type="PANTHER" id="PTHR31308:SF5">
    <property type="entry name" value="ERGOSTERYL-BETA-GLUCOSIDASE"/>
    <property type="match status" value="1"/>
</dbReference>
<keyword evidence="2 4" id="KW-0378">Hydrolase</keyword>
<dbReference type="InterPro" id="IPR017853">
    <property type="entry name" value="GH"/>
</dbReference>
<reference evidence="7 8" key="1">
    <citation type="submission" date="2019-09" db="EMBL/GenBank/DDBJ databases">
        <title>Parvibaculum sedimenti sp. nov., isolated from sediment.</title>
        <authorList>
            <person name="Wang Y."/>
        </authorList>
    </citation>
    <scope>NUCLEOTIDE SEQUENCE [LARGE SCALE GENOMIC DNA]</scope>
    <source>
        <strain evidence="7 8">HXT-9</strain>
    </source>
</reference>
<dbReference type="AlphaFoldDB" id="A0A6N6VP33"/>
<dbReference type="GO" id="GO:0000272">
    <property type="term" value="P:polysaccharide catabolic process"/>
    <property type="evidence" value="ECO:0007669"/>
    <property type="project" value="InterPro"/>
</dbReference>
<feature type="domain" description="Glycoside hydrolase family 5" evidence="5">
    <location>
        <begin position="66"/>
        <end position="129"/>
    </location>
</feature>
<comment type="similarity">
    <text evidence="1 4">Belongs to the glycosyl hydrolase 5 (cellulase A) family.</text>
</comment>
<dbReference type="GO" id="GO:1901136">
    <property type="term" value="P:carbohydrate derivative catabolic process"/>
    <property type="evidence" value="ECO:0007669"/>
    <property type="project" value="UniProtKB-ARBA"/>
</dbReference>
<dbReference type="Gene3D" id="3.20.20.80">
    <property type="entry name" value="Glycosidases"/>
    <property type="match status" value="1"/>
</dbReference>
<gene>
    <name evidence="7" type="ORF">F2P47_04450</name>
</gene>
<dbReference type="Gene3D" id="2.60.40.1180">
    <property type="entry name" value="Golgi alpha-mannosidase II"/>
    <property type="match status" value="1"/>
</dbReference>
<evidence type="ECO:0000259" key="5">
    <source>
        <dbReference type="Pfam" id="PF00150"/>
    </source>
</evidence>